<gene>
    <name evidence="6" type="primary">mcbR6</name>
    <name evidence="6" type="ORF">VPARA_61840</name>
</gene>
<evidence type="ECO:0000259" key="5">
    <source>
        <dbReference type="PROSITE" id="PS50949"/>
    </source>
</evidence>
<dbReference type="Gene3D" id="1.10.10.10">
    <property type="entry name" value="Winged helix-like DNA-binding domain superfamily/Winged helix DNA-binding domain"/>
    <property type="match status" value="1"/>
</dbReference>
<dbReference type="InterPro" id="IPR000524">
    <property type="entry name" value="Tscrpt_reg_HTH_GntR"/>
</dbReference>
<keyword evidence="3" id="KW-0804">Transcription</keyword>
<evidence type="ECO:0000256" key="4">
    <source>
        <dbReference type="SAM" id="MobiDB-lite"/>
    </source>
</evidence>
<dbReference type="AlphaFoldDB" id="A0A0H2LSM3"/>
<dbReference type="GO" id="GO:0003677">
    <property type="term" value="F:DNA binding"/>
    <property type="evidence" value="ECO:0007669"/>
    <property type="project" value="UniProtKB-KW"/>
</dbReference>
<dbReference type="PANTHER" id="PTHR43537:SF39">
    <property type="entry name" value="HTH-TYPE TRANSCRIPTIONAL REGULATOR MCBR"/>
    <property type="match status" value="1"/>
</dbReference>
<evidence type="ECO:0000256" key="2">
    <source>
        <dbReference type="ARBA" id="ARBA00023125"/>
    </source>
</evidence>
<protein>
    <submittedName>
        <fullName evidence="6">HTH-type transcriptional regulator McbR</fullName>
    </submittedName>
</protein>
<keyword evidence="2" id="KW-0238">DNA-binding</keyword>
<dbReference type="SMART" id="SM00345">
    <property type="entry name" value="HTH_GNTR"/>
    <property type="match status" value="1"/>
</dbReference>
<accession>A0A0H2LSM3</accession>
<keyword evidence="7" id="KW-1185">Reference proteome</keyword>
<dbReference type="PROSITE" id="PS50949">
    <property type="entry name" value="HTH_GNTR"/>
    <property type="match status" value="1"/>
</dbReference>
<feature type="region of interest" description="Disordered" evidence="4">
    <location>
        <begin position="235"/>
        <end position="261"/>
    </location>
</feature>
<feature type="domain" description="HTH gntR-type" evidence="5">
    <location>
        <begin position="13"/>
        <end position="80"/>
    </location>
</feature>
<dbReference type="GO" id="GO:0003700">
    <property type="term" value="F:DNA-binding transcription factor activity"/>
    <property type="evidence" value="ECO:0007669"/>
    <property type="project" value="InterPro"/>
</dbReference>
<evidence type="ECO:0000256" key="1">
    <source>
        <dbReference type="ARBA" id="ARBA00023015"/>
    </source>
</evidence>
<comment type="caution">
    <text evidence="6">The sequence shown here is derived from an EMBL/GenBank/DDBJ whole genome shotgun (WGS) entry which is preliminary data.</text>
</comment>
<dbReference type="SMART" id="SM00895">
    <property type="entry name" value="FCD"/>
    <property type="match status" value="1"/>
</dbReference>
<evidence type="ECO:0000313" key="7">
    <source>
        <dbReference type="Proteomes" id="UP000035170"/>
    </source>
</evidence>
<dbReference type="Proteomes" id="UP000035170">
    <property type="component" value="Unassembled WGS sequence"/>
</dbReference>
<dbReference type="SUPFAM" id="SSF48008">
    <property type="entry name" value="GntR ligand-binding domain-like"/>
    <property type="match status" value="1"/>
</dbReference>
<evidence type="ECO:0000313" key="6">
    <source>
        <dbReference type="EMBL" id="KLN52691.1"/>
    </source>
</evidence>
<dbReference type="InterPro" id="IPR036388">
    <property type="entry name" value="WH-like_DNA-bd_sf"/>
</dbReference>
<dbReference type="InterPro" id="IPR036390">
    <property type="entry name" value="WH_DNA-bd_sf"/>
</dbReference>
<dbReference type="InterPro" id="IPR011711">
    <property type="entry name" value="GntR_C"/>
</dbReference>
<dbReference type="SUPFAM" id="SSF46785">
    <property type="entry name" value="Winged helix' DNA-binding domain"/>
    <property type="match status" value="1"/>
</dbReference>
<reference evidence="6 7" key="1">
    <citation type="submission" date="2015-03" db="EMBL/GenBank/DDBJ databases">
        <title>Genome sequence of Variovorax paradoxus TBEA6.</title>
        <authorList>
            <person name="Poehlein A."/>
            <person name="Schuldes J."/>
            <person name="Wuebbeler J.H."/>
            <person name="Hiessl S."/>
            <person name="Steinbuechel A."/>
            <person name="Daniel R."/>
        </authorList>
    </citation>
    <scope>NUCLEOTIDE SEQUENCE [LARGE SCALE GENOMIC DNA]</scope>
    <source>
        <strain evidence="6 7">TBEA6</strain>
    </source>
</reference>
<dbReference type="Pfam" id="PF00392">
    <property type="entry name" value="GntR"/>
    <property type="match status" value="1"/>
</dbReference>
<dbReference type="EMBL" id="JZWI01000046">
    <property type="protein sequence ID" value="KLN52691.1"/>
    <property type="molecule type" value="Genomic_DNA"/>
</dbReference>
<dbReference type="PANTHER" id="PTHR43537">
    <property type="entry name" value="TRANSCRIPTIONAL REGULATOR, GNTR FAMILY"/>
    <property type="match status" value="1"/>
</dbReference>
<organism evidence="6 7">
    <name type="scientific">Variovorax paradoxus</name>
    <dbReference type="NCBI Taxonomy" id="34073"/>
    <lineage>
        <taxon>Bacteria</taxon>
        <taxon>Pseudomonadati</taxon>
        <taxon>Pseudomonadota</taxon>
        <taxon>Betaproteobacteria</taxon>
        <taxon>Burkholderiales</taxon>
        <taxon>Comamonadaceae</taxon>
        <taxon>Variovorax</taxon>
    </lineage>
</organism>
<keyword evidence="1" id="KW-0805">Transcription regulation</keyword>
<evidence type="ECO:0000256" key="3">
    <source>
        <dbReference type="ARBA" id="ARBA00023163"/>
    </source>
</evidence>
<sequence length="261" mass="28563">MHLAKLVTPLTRQTLSGDVYKQLSDLLMSGRVMPGEQLSLRTLAQGLGVSVMPVREAVHRLLSEKALVLLPNRILRVPTMTVSQFREITKIRIHLESLAVSQAAALVEEPGLVEIRSAHERFALEMSAKKPDESNLIALNKELHFAIYRQAQMPMLLEMIESLWLRIGPILNYDFRSGSARVTEHVSVAHHERIVNALARRDASGASQALAGDLQGAADFIVSAGVLLADDPAMNPEAPVRGAAKPQPSKRSGPKRLDVIA</sequence>
<proteinExistence type="predicted"/>
<name>A0A0H2LSM3_VARPD</name>
<dbReference type="PATRIC" id="fig|34073.19.peg.6356"/>
<dbReference type="RefSeq" id="WP_028256529.1">
    <property type="nucleotide sequence ID" value="NZ_JZWI01000046.1"/>
</dbReference>
<dbReference type="Gene3D" id="1.20.120.530">
    <property type="entry name" value="GntR ligand-binding domain-like"/>
    <property type="match status" value="1"/>
</dbReference>
<dbReference type="InterPro" id="IPR008920">
    <property type="entry name" value="TF_FadR/GntR_C"/>
</dbReference>
<dbReference type="Pfam" id="PF07729">
    <property type="entry name" value="FCD"/>
    <property type="match status" value="1"/>
</dbReference>